<dbReference type="GO" id="GO:0030170">
    <property type="term" value="F:pyridoxal phosphate binding"/>
    <property type="evidence" value="ECO:0007669"/>
    <property type="project" value="InterPro"/>
</dbReference>
<dbReference type="GeneID" id="41322258"/>
<keyword evidence="2 5" id="KW-0032">Aminotransferase</keyword>
<comment type="cofactor">
    <cofactor evidence="1">
        <name>pyridoxal 5'-phosphate</name>
        <dbReference type="ChEBI" id="CHEBI:597326"/>
    </cofactor>
</comment>
<keyword evidence="3 5" id="KW-0808">Transferase</keyword>
<name>A0A3G3IID1_9ARCH</name>
<dbReference type="OMA" id="SKTFNMT"/>
<evidence type="ECO:0000259" key="4">
    <source>
        <dbReference type="Pfam" id="PF00155"/>
    </source>
</evidence>
<dbReference type="Pfam" id="PF00155">
    <property type="entry name" value="Aminotran_1_2"/>
    <property type="match status" value="1"/>
</dbReference>
<dbReference type="GO" id="GO:0008483">
    <property type="term" value="F:transaminase activity"/>
    <property type="evidence" value="ECO:0007669"/>
    <property type="project" value="UniProtKB-KW"/>
</dbReference>
<dbReference type="InterPro" id="IPR015421">
    <property type="entry name" value="PyrdxlP-dep_Trfase_major"/>
</dbReference>
<dbReference type="CDD" id="cd00609">
    <property type="entry name" value="AAT_like"/>
    <property type="match status" value="1"/>
</dbReference>
<dbReference type="RefSeq" id="WP_015505375.1">
    <property type="nucleotide sequence ID" value="NZ_CAYATU010000013.1"/>
</dbReference>
<gene>
    <name evidence="5" type="ORF">BKD89_07300</name>
</gene>
<dbReference type="InterPro" id="IPR015424">
    <property type="entry name" value="PyrdxlP-dep_Trfase"/>
</dbReference>
<dbReference type="PANTHER" id="PTHR42832:SF3">
    <property type="entry name" value="L-GLUTAMINE--4-(METHYLSULFANYL)-2-OXOBUTANOATE AMINOTRANSFERASE"/>
    <property type="match status" value="1"/>
</dbReference>
<dbReference type="InterPro" id="IPR004839">
    <property type="entry name" value="Aminotransferase_I/II_large"/>
</dbReference>
<dbReference type="Gene3D" id="3.90.1150.10">
    <property type="entry name" value="Aspartate Aminotransferase, domain 1"/>
    <property type="match status" value="1"/>
</dbReference>
<dbReference type="SUPFAM" id="SSF53383">
    <property type="entry name" value="PLP-dependent transferases"/>
    <property type="match status" value="1"/>
</dbReference>
<dbReference type="Proteomes" id="UP000273278">
    <property type="component" value="Chromosome"/>
</dbReference>
<evidence type="ECO:0000313" key="5">
    <source>
        <dbReference type="EMBL" id="AYQ55596.1"/>
    </source>
</evidence>
<dbReference type="InterPro" id="IPR015422">
    <property type="entry name" value="PyrdxlP-dep_Trfase_small"/>
</dbReference>
<evidence type="ECO:0000313" key="6">
    <source>
        <dbReference type="Proteomes" id="UP000273278"/>
    </source>
</evidence>
<dbReference type="Gene3D" id="3.40.640.10">
    <property type="entry name" value="Type I PLP-dependent aspartate aminotransferase-like (Major domain)"/>
    <property type="match status" value="1"/>
</dbReference>
<dbReference type="AlphaFoldDB" id="A0A3G3IID1"/>
<evidence type="ECO:0000256" key="3">
    <source>
        <dbReference type="ARBA" id="ARBA00022679"/>
    </source>
</evidence>
<evidence type="ECO:0000256" key="1">
    <source>
        <dbReference type="ARBA" id="ARBA00001933"/>
    </source>
</evidence>
<proteinExistence type="predicted"/>
<dbReference type="InterPro" id="IPR050881">
    <property type="entry name" value="LL-DAP_aminotransferase"/>
</dbReference>
<dbReference type="PANTHER" id="PTHR42832">
    <property type="entry name" value="AMINO ACID AMINOTRANSFERASE"/>
    <property type="match status" value="1"/>
</dbReference>
<reference evidence="5 6" key="1">
    <citation type="submission" date="2016-10" db="EMBL/GenBank/DDBJ databases">
        <title>Complete genome of the TMA-utilizing, human hosted archaeon Methanomethylophilus alvus Gen. nov, sp. nov., strain Mx-05, derived from a pure culture.</title>
        <authorList>
            <person name="Brugere J.-F."/>
            <person name="Ben Hania W."/>
            <person name="Chaudhary P.P."/>
            <person name="Gaci N."/>
            <person name="Borrel G."/>
            <person name="Cao Van Tuat L."/>
            <person name="Fardeau M.-L."/>
            <person name="Harris H.M.B."/>
            <person name="O'Toole P.W."/>
            <person name="Ollivier B."/>
        </authorList>
    </citation>
    <scope>NUCLEOTIDE SEQUENCE [LARGE SCALE GENOMIC DNA]</scope>
    <source>
        <strain evidence="5 6">Mx-05</strain>
    </source>
</reference>
<feature type="domain" description="Aminotransferase class I/classII large" evidence="4">
    <location>
        <begin position="35"/>
        <end position="381"/>
    </location>
</feature>
<accession>A0A3G3IID1</accession>
<protein>
    <submittedName>
        <fullName evidence="5">Aspartate aminotransferase</fullName>
    </submittedName>
</protein>
<sequence length="387" mass="43328">MSMKFKQAERLQKLPPYLFVRLEQLAAQKKAEGVKMIDFGIGDPDLPCPGEIVRAMKKAADVNENQKYSSSKGEKDLREAIAEYYKKRFNVKVNPDTEVCVTIGSKEGIYNIAQAFVNDGEKIIAPNPGYPVYSGAATLFNNAVCDKITLKKENKWLLDVKECPTDAKLMYINYPNNPTGATADLDYVKDVYKWAKRNKTILAYDNAYCEMTYDGYRAPSVLQAGKDAIEFMSFSKTFCMTGFRLGFAVGNEELVSGLTKCKGQIDSGAPIFIQKAAITALQMYTDDGYLKESVQKNMDEFGERRKVLVEGLNELGYECDMPKGTFYVWFDCGKTSMEFTQEMIDKGVIVTPGTGFGGACEGYIRMAVTKPVDQIQEALRRMGKRND</sequence>
<dbReference type="EMBL" id="CP017686">
    <property type="protein sequence ID" value="AYQ55596.1"/>
    <property type="molecule type" value="Genomic_DNA"/>
</dbReference>
<organism evidence="5 6">
    <name type="scientific">Methanomethylophilus alvi</name>
    <dbReference type="NCBI Taxonomy" id="1291540"/>
    <lineage>
        <taxon>Archaea</taxon>
        <taxon>Methanobacteriati</taxon>
        <taxon>Thermoplasmatota</taxon>
        <taxon>Thermoplasmata</taxon>
        <taxon>Methanomassiliicoccales</taxon>
        <taxon>Methanomethylophilaceae</taxon>
        <taxon>Methanomethylophilus</taxon>
    </lineage>
</organism>
<evidence type="ECO:0000256" key="2">
    <source>
        <dbReference type="ARBA" id="ARBA00022576"/>
    </source>
</evidence>